<evidence type="ECO:0000313" key="1">
    <source>
        <dbReference type="EMBL" id="AMN31050.1"/>
    </source>
</evidence>
<sequence length="384" mass="43339">MKKMNKLELSKIKRNLKKESYSLNIHKIFNAFGKYDSKKIVVSQVKDFNNFLEDEMDMLYSHFKKALTGTIGKKLFDLEFTNDEMGKEKQSLLLAANRDNFEENALKIADSIIKTHATNSDLVITIAKMSLYIVEKIKDEDDEVLELKFILCTVNKVEAFEKQFVVSVGEILQEDDECFRVLDNLDMIINLKKPLDSFMFPSITDGQVDVNKVFYVAPKNDAINTAFVEDVLSCSKVKTAKEEKEIFTSVLKETLGENIDTEIIHEVYTNLKEIAFKKEREDAGTFTSNDIKVALKNIGCDDNEVERVQSVIEETTGEQETTFVATNIIPVSSNKVNIQGATAKVSLNGDKLNCVKKKVVDGKPSLVIELQPGDKLMLDGIELS</sequence>
<accession>A0A140GR91</accession>
<keyword evidence="1" id="KW-0614">Plasmid</keyword>
<proteinExistence type="predicted"/>
<gene>
    <name evidence="1" type="ORF">JFP838_pA0134</name>
</gene>
<dbReference type="AlphaFoldDB" id="A0A140GR91"/>
<geneLocation type="plasmid" evidence="1 2">
    <name>pJFP838A</name>
</geneLocation>
<dbReference type="PATRIC" id="fig|1502.177.peg.3342"/>
<evidence type="ECO:0008006" key="3">
    <source>
        <dbReference type="Google" id="ProtNLM"/>
    </source>
</evidence>
<name>A0A140GR91_CLOPF</name>
<dbReference type="InterPro" id="IPR025466">
    <property type="entry name" value="DUF4317"/>
</dbReference>
<dbReference type="EMBL" id="CP013615">
    <property type="protein sequence ID" value="AMN31050.1"/>
    <property type="molecule type" value="Genomic_DNA"/>
</dbReference>
<dbReference type="Proteomes" id="UP000070260">
    <property type="component" value="Plasmid pJFP838A"/>
</dbReference>
<reference evidence="1 2" key="1">
    <citation type="journal article" date="2016" name="PLoS ONE">
        <title>Plasmid Characterization and Chromosome Analysis of Two netF+ Clostridium perfringens Isolates Associated with Foal and Canine Necrotizing Enteritis.</title>
        <authorList>
            <person name="Mehdizadeh Gohari I."/>
            <person name="Kropinski A.M."/>
            <person name="Weese S.J."/>
            <person name="Parreira V.R."/>
            <person name="Whitehead A.E."/>
            <person name="Boerlin P."/>
            <person name="Prescott J.F."/>
        </authorList>
    </citation>
    <scope>NUCLEOTIDE SEQUENCE [LARGE SCALE GENOMIC DNA]</scope>
    <source>
        <strain evidence="1 2">JP838</strain>
        <plasmid evidence="2">Plasmid pJFP838A</plasmid>
    </source>
</reference>
<dbReference type="Pfam" id="PF14199">
    <property type="entry name" value="DUF4317"/>
    <property type="match status" value="1"/>
</dbReference>
<protein>
    <recommendedName>
        <fullName evidence="3">DUF4317 family protein</fullName>
    </recommendedName>
</protein>
<organism evidence="1 2">
    <name type="scientific">Clostridium perfringens</name>
    <dbReference type="NCBI Taxonomy" id="1502"/>
    <lineage>
        <taxon>Bacteria</taxon>
        <taxon>Bacillati</taxon>
        <taxon>Bacillota</taxon>
        <taxon>Clostridia</taxon>
        <taxon>Eubacteriales</taxon>
        <taxon>Clostridiaceae</taxon>
        <taxon>Clostridium</taxon>
    </lineage>
</organism>
<evidence type="ECO:0000313" key="2">
    <source>
        <dbReference type="Proteomes" id="UP000070260"/>
    </source>
</evidence>